<evidence type="ECO:0000259" key="3">
    <source>
        <dbReference type="Pfam" id="PF13828"/>
    </source>
</evidence>
<feature type="transmembrane region" description="Helical" evidence="2">
    <location>
        <begin position="113"/>
        <end position="145"/>
    </location>
</feature>
<dbReference type="Proteomes" id="UP000549066">
    <property type="component" value="Unassembled WGS sequence"/>
</dbReference>
<gene>
    <name evidence="4" type="ORF">BJY17_001640</name>
</gene>
<dbReference type="InterPro" id="IPR025241">
    <property type="entry name" value="DUF4190"/>
</dbReference>
<evidence type="ECO:0000313" key="4">
    <source>
        <dbReference type="EMBL" id="NYG20893.1"/>
    </source>
</evidence>
<keyword evidence="5" id="KW-1185">Reference proteome</keyword>
<organism evidence="4 5">
    <name type="scientific">Agromyces hippuratus</name>
    <dbReference type="NCBI Taxonomy" id="286438"/>
    <lineage>
        <taxon>Bacteria</taxon>
        <taxon>Bacillati</taxon>
        <taxon>Actinomycetota</taxon>
        <taxon>Actinomycetes</taxon>
        <taxon>Micrococcales</taxon>
        <taxon>Microbacteriaceae</taxon>
        <taxon>Agromyces</taxon>
    </lineage>
</organism>
<evidence type="ECO:0000256" key="1">
    <source>
        <dbReference type="SAM" id="MobiDB-lite"/>
    </source>
</evidence>
<keyword evidence="2" id="KW-0472">Membrane</keyword>
<keyword evidence="2" id="KW-0812">Transmembrane</keyword>
<name>A0A852WY96_9MICO</name>
<evidence type="ECO:0000256" key="2">
    <source>
        <dbReference type="SAM" id="Phobius"/>
    </source>
</evidence>
<reference evidence="4 5" key="1">
    <citation type="submission" date="2020-07" db="EMBL/GenBank/DDBJ databases">
        <title>Sequencing the genomes of 1000 actinobacteria strains.</title>
        <authorList>
            <person name="Klenk H.-P."/>
        </authorList>
    </citation>
    <scope>NUCLEOTIDE SEQUENCE [LARGE SCALE GENOMIC DNA]</scope>
    <source>
        <strain evidence="4 5">DSM 8598</strain>
    </source>
</reference>
<evidence type="ECO:0000313" key="5">
    <source>
        <dbReference type="Proteomes" id="UP000549066"/>
    </source>
</evidence>
<dbReference type="Pfam" id="PF13828">
    <property type="entry name" value="DUF4190"/>
    <property type="match status" value="1"/>
</dbReference>
<sequence>MTDPNLPEQPAVPPVPPAPPAATEVPAAPAAPAAPAYAAPQQPAAPAYAQPAPAYGQPAPAYGQPAYGQAPAAKTNVLAIVSLVSAFFVSLAAIITGHIALSQIKKTGEQGRGLAIAGLIIGYVGLAAGLIWIILVIVLAAAGAFSSSYSY</sequence>
<dbReference type="EMBL" id="JACCFI010000001">
    <property type="protein sequence ID" value="NYG20893.1"/>
    <property type="molecule type" value="Genomic_DNA"/>
</dbReference>
<proteinExistence type="predicted"/>
<dbReference type="RefSeq" id="WP_179550946.1">
    <property type="nucleotide sequence ID" value="NZ_JACCFI010000001.1"/>
</dbReference>
<feature type="region of interest" description="Disordered" evidence="1">
    <location>
        <begin position="1"/>
        <end position="27"/>
    </location>
</feature>
<dbReference type="AlphaFoldDB" id="A0A852WY96"/>
<protein>
    <recommendedName>
        <fullName evidence="3">DUF4190 domain-containing protein</fullName>
    </recommendedName>
</protein>
<feature type="domain" description="DUF4190" evidence="3">
    <location>
        <begin position="77"/>
        <end position="131"/>
    </location>
</feature>
<comment type="caution">
    <text evidence="4">The sequence shown here is derived from an EMBL/GenBank/DDBJ whole genome shotgun (WGS) entry which is preliminary data.</text>
</comment>
<feature type="compositionally biased region" description="Pro residues" evidence="1">
    <location>
        <begin position="10"/>
        <end position="20"/>
    </location>
</feature>
<keyword evidence="2" id="KW-1133">Transmembrane helix</keyword>
<feature type="transmembrane region" description="Helical" evidence="2">
    <location>
        <begin position="77"/>
        <end position="101"/>
    </location>
</feature>
<accession>A0A852WY96</accession>